<evidence type="ECO:0000313" key="1">
    <source>
        <dbReference type="EMBL" id="SDV50224.1"/>
    </source>
</evidence>
<reference evidence="2" key="1">
    <citation type="submission" date="2016-09" db="EMBL/GenBank/DDBJ databases">
        <authorList>
            <person name="Varghese N."/>
            <person name="Submissions S."/>
        </authorList>
    </citation>
    <scope>NUCLEOTIDE SEQUENCE [LARGE SCALE GENOMIC DNA]</scope>
    <source>
        <strain evidence="2">JS23</strain>
    </source>
</reference>
<dbReference type="STRING" id="1770053.SAMN05216551_1115"/>
<evidence type="ECO:0000313" key="2">
    <source>
        <dbReference type="Proteomes" id="UP000243719"/>
    </source>
</evidence>
<dbReference type="Proteomes" id="UP000243719">
    <property type="component" value="Unassembled WGS sequence"/>
</dbReference>
<dbReference type="EMBL" id="FNLO01000011">
    <property type="protein sequence ID" value="SDV50224.1"/>
    <property type="molecule type" value="Genomic_DNA"/>
</dbReference>
<dbReference type="SUPFAM" id="SSF55874">
    <property type="entry name" value="ATPase domain of HSP90 chaperone/DNA topoisomerase II/histidine kinase"/>
    <property type="match status" value="1"/>
</dbReference>
<protein>
    <submittedName>
        <fullName evidence="1">Uncharacterized protein</fullName>
    </submittedName>
</protein>
<dbReference type="RefSeq" id="WP_139169739.1">
    <property type="nucleotide sequence ID" value="NZ_FNLO01000011.1"/>
</dbReference>
<accession>A0A1H2PT05</accession>
<dbReference type="AlphaFoldDB" id="A0A1H2PT05"/>
<dbReference type="OrthoDB" id="7060558at2"/>
<gene>
    <name evidence="1" type="ORF">SAMN05216551_1115</name>
</gene>
<sequence>MELTALGEIFSWIDEVHCLTNNMECTAPRFFRPYHFVLAAMELRRIGAPAVRLPREFEGYAARMHFWDAIGLRAPVYVNEYNAAGRFHPLERLEDEEQVDQVSEALTHILDNGGDTSAKAAVQELLGNCFAHAESDMGLHGLACAQFWARGRKAQIAICDSGIGIRRSLLQRAEYRESLATSNACEFATRYAVTSKPNRGHSGYGLKLARDLMGNNGGCLYIVSYDEFFMTRGAAVLAGQTPRTFNGTLIVLEWNTDVPLSTREVYESWPQIEGNDDDFGF</sequence>
<dbReference type="Gene3D" id="3.30.565.10">
    <property type="entry name" value="Histidine kinase-like ATPase, C-terminal domain"/>
    <property type="match status" value="1"/>
</dbReference>
<name>A0A1H2PT05_9BURK</name>
<organism evidence="1 2">
    <name type="scientific">Chitinasiproducens palmae</name>
    <dbReference type="NCBI Taxonomy" id="1770053"/>
    <lineage>
        <taxon>Bacteria</taxon>
        <taxon>Pseudomonadati</taxon>
        <taxon>Pseudomonadota</taxon>
        <taxon>Betaproteobacteria</taxon>
        <taxon>Burkholderiales</taxon>
        <taxon>Burkholderiaceae</taxon>
        <taxon>Chitinasiproducens</taxon>
    </lineage>
</organism>
<keyword evidence="2" id="KW-1185">Reference proteome</keyword>
<proteinExistence type="predicted"/>
<dbReference type="InterPro" id="IPR036890">
    <property type="entry name" value="HATPase_C_sf"/>
</dbReference>